<reference evidence="2" key="1">
    <citation type="submission" date="2025-08" db="UniProtKB">
        <authorList>
            <consortium name="RefSeq"/>
        </authorList>
    </citation>
    <scope>IDENTIFICATION</scope>
    <source>
        <tissue evidence="2">Liver</tissue>
    </source>
</reference>
<evidence type="ECO:0000313" key="2">
    <source>
        <dbReference type="RefSeq" id="XP_040589327.1"/>
    </source>
</evidence>
<dbReference type="RefSeq" id="XP_040589327.1">
    <property type="nucleotide sequence ID" value="XM_040733393.1"/>
</dbReference>
<evidence type="ECO:0000313" key="1">
    <source>
        <dbReference type="Proteomes" id="UP000886700"/>
    </source>
</evidence>
<dbReference type="Proteomes" id="UP000886700">
    <property type="component" value="Unplaced"/>
</dbReference>
<accession>A0ABM2WEL4</accession>
<sequence length="206" mass="23631">MGEGRNRYSGSSCTPCGYSLCRACLHLFREEIQFPVHCPMCREPSLTEGLKSQRSSRRSLSSLRKQKCVTHKETRGYFCVENRIYLCHTLRNSVDIVRKATSFQSPCIGKSPQALSAKAPQQMHQSFEHALVLGLRLPWEVCSFGEKHICVCQVKDNVLWRNSGKLRPEMALQSNELREMYQQLRAVSRKPPLVLLQGLDGMFRRK</sequence>
<protein>
    <submittedName>
        <fullName evidence="2">Tripartite motif-containing protein 43A-like</fullName>
    </submittedName>
</protein>
<proteinExistence type="predicted"/>
<dbReference type="Gene3D" id="3.30.40.10">
    <property type="entry name" value="Zinc/RING finger domain, C3HC4 (zinc finger)"/>
    <property type="match status" value="1"/>
</dbReference>
<organism evidence="1 2">
    <name type="scientific">Mesocricetus auratus</name>
    <name type="common">Golden hamster</name>
    <dbReference type="NCBI Taxonomy" id="10036"/>
    <lineage>
        <taxon>Eukaryota</taxon>
        <taxon>Metazoa</taxon>
        <taxon>Chordata</taxon>
        <taxon>Craniata</taxon>
        <taxon>Vertebrata</taxon>
        <taxon>Euteleostomi</taxon>
        <taxon>Mammalia</taxon>
        <taxon>Eutheria</taxon>
        <taxon>Euarchontoglires</taxon>
        <taxon>Glires</taxon>
        <taxon>Rodentia</taxon>
        <taxon>Myomorpha</taxon>
        <taxon>Muroidea</taxon>
        <taxon>Cricetidae</taxon>
        <taxon>Cricetinae</taxon>
        <taxon>Mesocricetus</taxon>
    </lineage>
</organism>
<gene>
    <name evidence="2" type="primary">LOC121135093</name>
</gene>
<keyword evidence="1" id="KW-1185">Reference proteome</keyword>
<dbReference type="GeneID" id="121135093"/>
<name>A0ABM2WEL4_MESAU</name>
<dbReference type="SUPFAM" id="SSF57850">
    <property type="entry name" value="RING/U-box"/>
    <property type="match status" value="1"/>
</dbReference>
<dbReference type="InterPro" id="IPR013083">
    <property type="entry name" value="Znf_RING/FYVE/PHD"/>
</dbReference>